<dbReference type="InterPro" id="IPR000847">
    <property type="entry name" value="LysR_HTH_N"/>
</dbReference>
<dbReference type="Gene3D" id="1.10.10.10">
    <property type="entry name" value="Winged helix-like DNA-binding domain superfamily/Winged helix DNA-binding domain"/>
    <property type="match status" value="1"/>
</dbReference>
<dbReference type="SUPFAM" id="SSF46785">
    <property type="entry name" value="Winged helix' DNA-binding domain"/>
    <property type="match status" value="1"/>
</dbReference>
<dbReference type="GO" id="GO:0003700">
    <property type="term" value="F:DNA-binding transcription factor activity"/>
    <property type="evidence" value="ECO:0007669"/>
    <property type="project" value="InterPro"/>
</dbReference>
<dbReference type="PANTHER" id="PTHR30118">
    <property type="entry name" value="HTH-TYPE TRANSCRIPTIONAL REGULATOR LEUO-RELATED"/>
    <property type="match status" value="1"/>
</dbReference>
<accession>A0A1I4GQ10</accession>
<dbReference type="InterPro" id="IPR036388">
    <property type="entry name" value="WH-like_DNA-bd_sf"/>
</dbReference>
<evidence type="ECO:0000256" key="1">
    <source>
        <dbReference type="ARBA" id="ARBA00009437"/>
    </source>
</evidence>
<dbReference type="InterPro" id="IPR050389">
    <property type="entry name" value="LysR-type_TF"/>
</dbReference>
<evidence type="ECO:0000256" key="4">
    <source>
        <dbReference type="ARBA" id="ARBA00023163"/>
    </source>
</evidence>
<keyword evidence="8" id="KW-1185">Reference proteome</keyword>
<keyword evidence="2" id="KW-0805">Transcription regulation</keyword>
<dbReference type="PROSITE" id="PS50931">
    <property type="entry name" value="HTH_LYSR"/>
    <property type="match status" value="1"/>
</dbReference>
<dbReference type="PRINTS" id="PR00039">
    <property type="entry name" value="HTHLYSR"/>
</dbReference>
<dbReference type="Gene3D" id="3.40.190.10">
    <property type="entry name" value="Periplasmic binding protein-like II"/>
    <property type="match status" value="2"/>
</dbReference>
<name>A0A1I4GQ10_9GAMM</name>
<dbReference type="SUPFAM" id="SSF53850">
    <property type="entry name" value="Periplasmic binding protein-like II"/>
    <property type="match status" value="1"/>
</dbReference>
<dbReference type="EMBL" id="FOSX01000095">
    <property type="protein sequence ID" value="SFL31570.1"/>
    <property type="molecule type" value="Genomic_DNA"/>
</dbReference>
<dbReference type="RefSeq" id="WP_090943366.1">
    <property type="nucleotide sequence ID" value="NZ_FOKJ01000073.1"/>
</dbReference>
<reference evidence="6 8" key="1">
    <citation type="submission" date="2016-10" db="EMBL/GenBank/DDBJ databases">
        <authorList>
            <person name="Varghese N."/>
            <person name="Submissions S."/>
        </authorList>
    </citation>
    <scope>NUCLEOTIDE SEQUENCE [LARGE SCALE GENOMIC DNA]</scope>
    <source>
        <strain evidence="6 8">DSM 282</strain>
    </source>
</reference>
<evidence type="ECO:0000313" key="9">
    <source>
        <dbReference type="Proteomes" id="UP000199579"/>
    </source>
</evidence>
<dbReference type="InterPro" id="IPR036390">
    <property type="entry name" value="WH_DNA-bd_sf"/>
</dbReference>
<reference evidence="7 9" key="2">
    <citation type="submission" date="2016-10" db="EMBL/GenBank/DDBJ databases">
        <authorList>
            <person name="de Groot N.N."/>
        </authorList>
    </citation>
    <scope>NUCLEOTIDE SEQUENCE [LARGE SCALE GENOMIC DNA]</scope>
    <source>
        <strain evidence="7 9">DSM 381</strain>
    </source>
</reference>
<dbReference type="Pfam" id="PF00126">
    <property type="entry name" value="HTH_1"/>
    <property type="match status" value="1"/>
</dbReference>
<dbReference type="Proteomes" id="UP000198861">
    <property type="component" value="Unassembled WGS sequence"/>
</dbReference>
<evidence type="ECO:0000313" key="6">
    <source>
        <dbReference type="EMBL" id="SFB53394.1"/>
    </source>
</evidence>
<dbReference type="AlphaFoldDB" id="A0A1I4GQ10"/>
<dbReference type="EMBL" id="FOKJ01000073">
    <property type="protein sequence ID" value="SFB53394.1"/>
    <property type="molecule type" value="Genomic_DNA"/>
</dbReference>
<keyword evidence="3" id="KW-0238">DNA-binding</keyword>
<dbReference type="PANTHER" id="PTHR30118:SF15">
    <property type="entry name" value="TRANSCRIPTIONAL REGULATORY PROTEIN"/>
    <property type="match status" value="1"/>
</dbReference>
<dbReference type="InterPro" id="IPR005119">
    <property type="entry name" value="LysR_subst-bd"/>
</dbReference>
<keyword evidence="4" id="KW-0804">Transcription</keyword>
<gene>
    <name evidence="6" type="ORF">SAMN04244571_03588</name>
    <name evidence="7" type="ORF">SAMN04244574_03926</name>
</gene>
<dbReference type="CDD" id="cd08459">
    <property type="entry name" value="PBP2_DntR_NahR_LinR_like"/>
    <property type="match status" value="1"/>
</dbReference>
<evidence type="ECO:0000313" key="7">
    <source>
        <dbReference type="EMBL" id="SFL31570.1"/>
    </source>
</evidence>
<evidence type="ECO:0000256" key="2">
    <source>
        <dbReference type="ARBA" id="ARBA00023015"/>
    </source>
</evidence>
<dbReference type="Proteomes" id="UP000199579">
    <property type="component" value="Unassembled WGS sequence"/>
</dbReference>
<dbReference type="Pfam" id="PF03466">
    <property type="entry name" value="LysR_substrate"/>
    <property type="match status" value="1"/>
</dbReference>
<dbReference type="GO" id="GO:0003677">
    <property type="term" value="F:DNA binding"/>
    <property type="evidence" value="ECO:0007669"/>
    <property type="project" value="UniProtKB-KW"/>
</dbReference>
<organism evidence="7 9">
    <name type="scientific">Azotobacter beijerinckii</name>
    <dbReference type="NCBI Taxonomy" id="170623"/>
    <lineage>
        <taxon>Bacteria</taxon>
        <taxon>Pseudomonadati</taxon>
        <taxon>Pseudomonadota</taxon>
        <taxon>Gammaproteobacteria</taxon>
        <taxon>Pseudomonadales</taxon>
        <taxon>Pseudomonadaceae</taxon>
        <taxon>Azotobacter</taxon>
    </lineage>
</organism>
<comment type="similarity">
    <text evidence="1">Belongs to the LysR transcriptional regulatory family.</text>
</comment>
<protein>
    <submittedName>
        <fullName evidence="7">Transcriptional regulator, LysR family</fullName>
    </submittedName>
</protein>
<evidence type="ECO:0000256" key="3">
    <source>
        <dbReference type="ARBA" id="ARBA00023125"/>
    </source>
</evidence>
<proteinExistence type="inferred from homology"/>
<evidence type="ECO:0000313" key="8">
    <source>
        <dbReference type="Proteomes" id="UP000198861"/>
    </source>
</evidence>
<sequence length="302" mass="33875">MIEPNLPIDTKQLLLFEEVYRTRSVSRAAERLGLAQPTVSIWLRELRRRFDDALFVRTAQGMLPTPKADALIDIVRQALDSLRRLDEPGVQFDPATVRRTFRIAMTDASHISILPRLLARLRREAPLAQVEAIPIGRDIAQRLEMAEVDLAIGYTPELNTGIYQQALYSQDFICLVSARHPRIGERLSLADFEGEAHIGIVQPGSIIAELDNALARQDVRRNVVLRVPSCLGLNALVAASDLIAIVPRQIGQTLARSGLSKALECPVALPAVMVRQHWHARFHEDGANRWLRRIAAQLFEKE</sequence>
<feature type="domain" description="HTH lysR-type" evidence="5">
    <location>
        <begin position="8"/>
        <end position="65"/>
    </location>
</feature>
<evidence type="ECO:0000259" key="5">
    <source>
        <dbReference type="PROSITE" id="PS50931"/>
    </source>
</evidence>